<dbReference type="PANTHER" id="PTHR43252:SF6">
    <property type="entry name" value="NEGATIVE TRANSCRIPTION REGULATOR PADR"/>
    <property type="match status" value="1"/>
</dbReference>
<proteinExistence type="predicted"/>
<dbReference type="SUPFAM" id="SSF46785">
    <property type="entry name" value="Winged helix' DNA-binding domain"/>
    <property type="match status" value="1"/>
</dbReference>
<dbReference type="PANTHER" id="PTHR43252">
    <property type="entry name" value="TRANSCRIPTIONAL REGULATOR YQJI"/>
    <property type="match status" value="1"/>
</dbReference>
<sequence length="185" mass="21369">MSLKHILLGILQQPQSGYDIKKMFDEVFSNFWAAELSQIYPQLRKLKEQGLLTVESVPSDKGPDKKLYEVTPAGQQELVKWLAEGPITNTEKLAYLAQTFFLGALPDDQARIDFLEPLHSHMKQWHEHLVCIQEQTKTEFPDYPHDLPDEEFYPNLTLMLGVKKVGAKVEWVEECIALIKSRMNR</sequence>
<dbReference type="Proteomes" id="UP001595533">
    <property type="component" value="Unassembled WGS sequence"/>
</dbReference>
<dbReference type="InterPro" id="IPR018309">
    <property type="entry name" value="Tscrpt_reg_PadR_C"/>
</dbReference>
<reference evidence="4" key="1">
    <citation type="journal article" date="2019" name="Int. J. Syst. Evol. Microbiol.">
        <title>The Global Catalogue of Microorganisms (GCM) 10K type strain sequencing project: providing services to taxonomists for standard genome sequencing and annotation.</title>
        <authorList>
            <consortium name="The Broad Institute Genomics Platform"/>
            <consortium name="The Broad Institute Genome Sequencing Center for Infectious Disease"/>
            <person name="Wu L."/>
            <person name="Ma J."/>
        </authorList>
    </citation>
    <scope>NUCLEOTIDE SEQUENCE [LARGE SCALE GENOMIC DNA]</scope>
    <source>
        <strain evidence="4">KCTC 42953</strain>
    </source>
</reference>
<dbReference type="InterPro" id="IPR036390">
    <property type="entry name" value="WH_DNA-bd_sf"/>
</dbReference>
<keyword evidence="4" id="KW-1185">Reference proteome</keyword>
<feature type="domain" description="Transcription regulator PadR C-terminal" evidence="2">
    <location>
        <begin position="100"/>
        <end position="179"/>
    </location>
</feature>
<dbReference type="Pfam" id="PF03551">
    <property type="entry name" value="PadR"/>
    <property type="match status" value="1"/>
</dbReference>
<dbReference type="Gene3D" id="6.10.140.190">
    <property type="match status" value="1"/>
</dbReference>
<protein>
    <submittedName>
        <fullName evidence="3">Helix-turn-helix transcriptional regulator</fullName>
    </submittedName>
</protein>
<accession>A0ABV7J923</accession>
<dbReference type="EMBL" id="JBHRTS010000002">
    <property type="protein sequence ID" value="MFC3193582.1"/>
    <property type="molecule type" value="Genomic_DNA"/>
</dbReference>
<evidence type="ECO:0000313" key="3">
    <source>
        <dbReference type="EMBL" id="MFC3193582.1"/>
    </source>
</evidence>
<dbReference type="Gene3D" id="1.10.10.10">
    <property type="entry name" value="Winged helix-like DNA-binding domain superfamily/Winged helix DNA-binding domain"/>
    <property type="match status" value="1"/>
</dbReference>
<evidence type="ECO:0000259" key="2">
    <source>
        <dbReference type="Pfam" id="PF10400"/>
    </source>
</evidence>
<dbReference type="RefSeq" id="WP_077410508.1">
    <property type="nucleotide sequence ID" value="NZ_JBHRTS010000002.1"/>
</dbReference>
<dbReference type="Pfam" id="PF10400">
    <property type="entry name" value="Vir_act_alpha_C"/>
    <property type="match status" value="1"/>
</dbReference>
<name>A0ABV7J923_9GAMM</name>
<dbReference type="InterPro" id="IPR005149">
    <property type="entry name" value="Tscrpt_reg_PadR_N"/>
</dbReference>
<gene>
    <name evidence="3" type="ORF">ACFODZ_04910</name>
</gene>
<dbReference type="InterPro" id="IPR036388">
    <property type="entry name" value="WH-like_DNA-bd_sf"/>
</dbReference>
<evidence type="ECO:0000313" key="4">
    <source>
        <dbReference type="Proteomes" id="UP001595533"/>
    </source>
</evidence>
<evidence type="ECO:0000259" key="1">
    <source>
        <dbReference type="Pfam" id="PF03551"/>
    </source>
</evidence>
<organism evidence="3 4">
    <name type="scientific">Marinicella sediminis</name>
    <dbReference type="NCBI Taxonomy" id="1792834"/>
    <lineage>
        <taxon>Bacteria</taxon>
        <taxon>Pseudomonadati</taxon>
        <taxon>Pseudomonadota</taxon>
        <taxon>Gammaproteobacteria</taxon>
        <taxon>Lysobacterales</taxon>
        <taxon>Marinicellaceae</taxon>
        <taxon>Marinicella</taxon>
    </lineage>
</organism>
<comment type="caution">
    <text evidence="3">The sequence shown here is derived from an EMBL/GenBank/DDBJ whole genome shotgun (WGS) entry which is preliminary data.</text>
</comment>
<feature type="domain" description="Transcription regulator PadR N-terminal" evidence="1">
    <location>
        <begin position="7"/>
        <end position="78"/>
    </location>
</feature>